<evidence type="ECO:0000313" key="2">
    <source>
        <dbReference type="EMBL" id="KAG6390379.1"/>
    </source>
</evidence>
<dbReference type="EMBL" id="PNBA02000019">
    <property type="protein sequence ID" value="KAG6390379.1"/>
    <property type="molecule type" value="Genomic_DNA"/>
</dbReference>
<organism evidence="2">
    <name type="scientific">Salvia splendens</name>
    <name type="common">Scarlet sage</name>
    <dbReference type="NCBI Taxonomy" id="180675"/>
    <lineage>
        <taxon>Eukaryota</taxon>
        <taxon>Viridiplantae</taxon>
        <taxon>Streptophyta</taxon>
        <taxon>Embryophyta</taxon>
        <taxon>Tracheophyta</taxon>
        <taxon>Spermatophyta</taxon>
        <taxon>Magnoliopsida</taxon>
        <taxon>eudicotyledons</taxon>
        <taxon>Gunneridae</taxon>
        <taxon>Pentapetalae</taxon>
        <taxon>asterids</taxon>
        <taxon>lamiids</taxon>
        <taxon>Lamiales</taxon>
        <taxon>Lamiaceae</taxon>
        <taxon>Nepetoideae</taxon>
        <taxon>Mentheae</taxon>
        <taxon>Salviinae</taxon>
        <taxon>Salvia</taxon>
        <taxon>Salvia subgen. Calosphace</taxon>
        <taxon>core Calosphace</taxon>
    </lineage>
</organism>
<dbReference type="PANTHER" id="PTHR33735">
    <property type="entry name" value="EXPRESSED PROTEIN"/>
    <property type="match status" value="1"/>
</dbReference>
<dbReference type="SUPFAM" id="SSF58104">
    <property type="entry name" value="Methyl-accepting chemotaxis protein (MCP) signaling domain"/>
    <property type="match status" value="1"/>
</dbReference>
<comment type="caution">
    <text evidence="2">The sequence shown here is derived from an EMBL/GenBank/DDBJ whole genome shotgun (WGS) entry which is preliminary data.</text>
</comment>
<sequence>MSLASSSSIIIAKPGTRLQSLSWNPISRLALSKCKTDEFGFWASKKTLQHTRKSFVVSADTAPENPPASAPSPPPSQPIKLGPLQEVKDRLETSLQAVENIVEVVEVVADSVDKIAENYAEDLPQGKLRDLVEKVEHLAEKTAEAADALDNVIDKVQDVSEHVDSITIVTNKVEDLLRHKR</sequence>
<feature type="compositionally biased region" description="Pro residues" evidence="1">
    <location>
        <begin position="64"/>
        <end position="77"/>
    </location>
</feature>
<gene>
    <name evidence="2" type="ORF">SASPL_148113</name>
</gene>
<evidence type="ECO:0000313" key="3">
    <source>
        <dbReference type="Proteomes" id="UP000298416"/>
    </source>
</evidence>
<keyword evidence="3" id="KW-1185">Reference proteome</keyword>
<name>A0A8X8W9N7_SALSN</name>
<reference evidence="2" key="2">
    <citation type="submission" date="2020-08" db="EMBL/GenBank/DDBJ databases">
        <title>Plant Genome Project.</title>
        <authorList>
            <person name="Zhang R.-G."/>
        </authorList>
    </citation>
    <scope>NUCLEOTIDE SEQUENCE</scope>
    <source>
        <strain evidence="2">Huo1</strain>
        <tissue evidence="2">Leaf</tissue>
    </source>
</reference>
<dbReference type="AlphaFoldDB" id="A0A8X8W9N7"/>
<evidence type="ECO:0000256" key="1">
    <source>
        <dbReference type="SAM" id="MobiDB-lite"/>
    </source>
</evidence>
<proteinExistence type="predicted"/>
<feature type="region of interest" description="Disordered" evidence="1">
    <location>
        <begin position="60"/>
        <end position="81"/>
    </location>
</feature>
<dbReference type="PANTHER" id="PTHR33735:SF26">
    <property type="entry name" value="PTERIN-BINDING DOMAIN-CONTAINING PROTEIN"/>
    <property type="match status" value="1"/>
</dbReference>
<dbReference type="Gene3D" id="1.10.287.950">
    <property type="entry name" value="Methyl-accepting chemotaxis protein"/>
    <property type="match status" value="1"/>
</dbReference>
<protein>
    <submittedName>
        <fullName evidence="2">Uncharacterized protein</fullName>
    </submittedName>
</protein>
<dbReference type="Proteomes" id="UP000298416">
    <property type="component" value="Unassembled WGS sequence"/>
</dbReference>
<reference evidence="2" key="1">
    <citation type="submission" date="2018-01" db="EMBL/GenBank/DDBJ databases">
        <authorList>
            <person name="Mao J.F."/>
        </authorList>
    </citation>
    <scope>NUCLEOTIDE SEQUENCE</scope>
    <source>
        <strain evidence="2">Huo1</strain>
        <tissue evidence="2">Leaf</tissue>
    </source>
</reference>
<accession>A0A8X8W9N7</accession>